<dbReference type="Proteomes" id="UP000500961">
    <property type="component" value="Chromosome"/>
</dbReference>
<protein>
    <submittedName>
        <fullName evidence="1">Uncharacterized protein</fullName>
    </submittedName>
</protein>
<evidence type="ECO:0000313" key="1">
    <source>
        <dbReference type="EMBL" id="QKG79153.1"/>
    </source>
</evidence>
<dbReference type="AlphaFoldDB" id="A0A7D3XYF5"/>
<dbReference type="EMBL" id="CP041345">
    <property type="protein sequence ID" value="QKG79153.1"/>
    <property type="molecule type" value="Genomic_DNA"/>
</dbReference>
<name>A0A7D3XYF5_9BACT</name>
<keyword evidence="2" id="KW-1185">Reference proteome</keyword>
<organism evidence="1 2">
    <name type="scientific">Tenuifilum thalassicum</name>
    <dbReference type="NCBI Taxonomy" id="2590900"/>
    <lineage>
        <taxon>Bacteria</taxon>
        <taxon>Pseudomonadati</taxon>
        <taxon>Bacteroidota</taxon>
        <taxon>Bacteroidia</taxon>
        <taxon>Bacteroidales</taxon>
        <taxon>Tenuifilaceae</taxon>
        <taxon>Tenuifilum</taxon>
    </lineage>
</organism>
<proteinExistence type="predicted"/>
<dbReference type="InterPro" id="IPR043749">
    <property type="entry name" value="DUF5694"/>
</dbReference>
<sequence length="291" mass="34057">MKLTYTLLSFCLLSQIGFSQNDSKAYKTPVMTLGVFHFAYPNRDAVKTKKEDQISVLDEPYQSEIVAICKAIEEFNPTVIALEIDPSVQHKTDSLYNLYKMDKFQLKKNEIFQLGFRMAKNLNLSKLYCVNDWGRYYAGLEDIFKDSARLARFEHYYNHFPDSAYALKETAKRVESILAELKRLNAPERIKQRLSVYLLNPFKYEETPGDFTGVDFETSRWFSRNLRIFRNVQRIEREPNDRILIIMGADHLNLLNIFFDVSNEYELVSPMPYLDKVKTDNFAKKVSPESV</sequence>
<dbReference type="RefSeq" id="WP_173072671.1">
    <property type="nucleotide sequence ID" value="NZ_CP041345.1"/>
</dbReference>
<accession>A0A7D3XYF5</accession>
<dbReference type="Pfam" id="PF18950">
    <property type="entry name" value="DUF5694"/>
    <property type="match status" value="1"/>
</dbReference>
<reference evidence="1 2" key="1">
    <citation type="submission" date="2019-07" db="EMBL/GenBank/DDBJ databases">
        <title>Thalassofilum flectens gen. nov., sp. nov., a novel moderate thermophilic anaerobe from a shallow sea hot spring in Kunashir Island (Russia), representing a new family in the order Bacteroidales, and proposal of Thalassofilacea fam. nov.</title>
        <authorList>
            <person name="Kochetkova T.V."/>
            <person name="Podosokorskaya O.A."/>
            <person name="Novikov A."/>
            <person name="Elcheninov A.G."/>
            <person name="Toshchakov S.V."/>
            <person name="Kublanov I.V."/>
        </authorList>
    </citation>
    <scope>NUCLEOTIDE SEQUENCE [LARGE SCALE GENOMIC DNA]</scope>
    <source>
        <strain evidence="1 2">38-H</strain>
    </source>
</reference>
<evidence type="ECO:0000313" key="2">
    <source>
        <dbReference type="Proteomes" id="UP000500961"/>
    </source>
</evidence>
<gene>
    <name evidence="1" type="ORF">FHG85_02370</name>
</gene>
<dbReference type="KEGG" id="ttz:FHG85_02370"/>